<organism evidence="13 14">
    <name type="scientific">Aerococcus christensenii</name>
    <dbReference type="NCBI Taxonomy" id="87541"/>
    <lineage>
        <taxon>Bacteria</taxon>
        <taxon>Bacillati</taxon>
        <taxon>Bacillota</taxon>
        <taxon>Bacilli</taxon>
        <taxon>Lactobacillales</taxon>
        <taxon>Aerococcaceae</taxon>
        <taxon>Aerococcus</taxon>
    </lineage>
</organism>
<dbReference type="OrthoDB" id="9780552at2"/>
<feature type="compositionally biased region" description="Basic and acidic residues" evidence="10">
    <location>
        <begin position="222"/>
        <end position="243"/>
    </location>
</feature>
<keyword evidence="4 9" id="KW-0812">Transmembrane</keyword>
<evidence type="ECO:0000313" key="14">
    <source>
        <dbReference type="Proteomes" id="UP000234775"/>
    </source>
</evidence>
<comment type="subcellular location">
    <subcellularLocation>
        <location evidence="1">Cell membrane</location>
        <topology evidence="1">Multi-pass membrane protein</topology>
    </subcellularLocation>
    <subcellularLocation>
        <location evidence="9">Membrane</location>
        <topology evidence="9">Multi-pass membrane protein</topology>
    </subcellularLocation>
</comment>
<evidence type="ECO:0000256" key="6">
    <source>
        <dbReference type="ARBA" id="ARBA00022989"/>
    </source>
</evidence>
<evidence type="ECO:0000256" key="10">
    <source>
        <dbReference type="SAM" id="MobiDB-lite"/>
    </source>
</evidence>
<evidence type="ECO:0000256" key="7">
    <source>
        <dbReference type="ARBA" id="ARBA00023136"/>
    </source>
</evidence>
<dbReference type="InterPro" id="IPR001708">
    <property type="entry name" value="YidC/ALB3/OXA1/COX18"/>
</dbReference>
<keyword evidence="3" id="KW-1003">Cell membrane</keyword>
<evidence type="ECO:0000313" key="13">
    <source>
        <dbReference type="EMBL" id="PKY92252.1"/>
    </source>
</evidence>
<evidence type="ECO:0000256" key="4">
    <source>
        <dbReference type="ARBA" id="ARBA00022692"/>
    </source>
</evidence>
<comment type="caution">
    <text evidence="13">The sequence shown here is derived from an EMBL/GenBank/DDBJ whole genome shotgun (WGS) entry which is preliminary data.</text>
</comment>
<evidence type="ECO:0000256" key="8">
    <source>
        <dbReference type="ARBA" id="ARBA00023186"/>
    </source>
</evidence>
<dbReference type="EMBL" id="PKGZ01000001">
    <property type="protein sequence ID" value="PKY92252.1"/>
    <property type="molecule type" value="Genomic_DNA"/>
</dbReference>
<keyword evidence="7 11" id="KW-0472">Membrane</keyword>
<name>A0A120I8Y2_9LACT</name>
<dbReference type="KEGG" id="acg:AWM71_03195"/>
<evidence type="ECO:0000256" key="2">
    <source>
        <dbReference type="ARBA" id="ARBA00022448"/>
    </source>
</evidence>
<evidence type="ECO:0000256" key="1">
    <source>
        <dbReference type="ARBA" id="ARBA00004651"/>
    </source>
</evidence>
<dbReference type="AlphaFoldDB" id="A0A120I8Y2"/>
<feature type="region of interest" description="Disordered" evidence="10">
    <location>
        <begin position="221"/>
        <end position="252"/>
    </location>
</feature>
<evidence type="ECO:0000256" key="3">
    <source>
        <dbReference type="ARBA" id="ARBA00022475"/>
    </source>
</evidence>
<keyword evidence="5" id="KW-0653">Protein transport</keyword>
<evidence type="ECO:0000259" key="12">
    <source>
        <dbReference type="Pfam" id="PF02096"/>
    </source>
</evidence>
<feature type="domain" description="Membrane insertase YidC/Oxa/ALB C-terminal" evidence="12">
    <location>
        <begin position="34"/>
        <end position="216"/>
    </location>
</feature>
<feature type="transmembrane region" description="Helical" evidence="11">
    <location>
        <begin position="145"/>
        <end position="164"/>
    </location>
</feature>
<feature type="transmembrane region" description="Helical" evidence="11">
    <location>
        <begin position="36"/>
        <end position="55"/>
    </location>
</feature>
<feature type="transmembrane region" description="Helical" evidence="11">
    <location>
        <begin position="104"/>
        <end position="125"/>
    </location>
</feature>
<feature type="transmembrane region" description="Helical" evidence="11">
    <location>
        <begin position="176"/>
        <end position="193"/>
    </location>
</feature>
<dbReference type="NCBIfam" id="TIGR03592">
    <property type="entry name" value="yidC_oxa1_cterm"/>
    <property type="match status" value="1"/>
</dbReference>
<evidence type="ECO:0000256" key="11">
    <source>
        <dbReference type="SAM" id="Phobius"/>
    </source>
</evidence>
<dbReference type="InterPro" id="IPR028055">
    <property type="entry name" value="YidC/Oxa/ALB_C"/>
</dbReference>
<protein>
    <recommendedName>
        <fullName evidence="12">Membrane insertase YidC/Oxa/ALB C-terminal domain-containing protein</fullName>
    </recommendedName>
</protein>
<evidence type="ECO:0000256" key="9">
    <source>
        <dbReference type="RuleBase" id="RU003945"/>
    </source>
</evidence>
<sequence>MEPITADSPGLWNKLVYMLSQVIVGLSHLFKNNYGLGILCFTIIMRLILVPLYHFQMKNSEKMQMMQPEVKALREKYASRDPETQEKLGKELEKLNQKYDMNKWAGILPLLIQLPILTALYQAILRTKALTTGNFLWMELGKSDPFFILPILAAVAMWYSTYLMQVSSGNKSVATTVMQYAMAGMMFLIMMGLPSAVSLYMATANVFTIGQMLLLNNPYQKQQDRKEKELKEKELEHRLEKARRNPRGKKRK</sequence>
<dbReference type="GO" id="GO:0032977">
    <property type="term" value="F:membrane insertase activity"/>
    <property type="evidence" value="ECO:0007669"/>
    <property type="project" value="InterPro"/>
</dbReference>
<comment type="similarity">
    <text evidence="9">Belongs to the OXA1/ALB3/YidC family.</text>
</comment>
<keyword evidence="2" id="KW-0813">Transport</keyword>
<dbReference type="GO" id="GO:0051205">
    <property type="term" value="P:protein insertion into membrane"/>
    <property type="evidence" value="ECO:0007669"/>
    <property type="project" value="TreeGrafter"/>
</dbReference>
<dbReference type="GO" id="GO:0015031">
    <property type="term" value="P:protein transport"/>
    <property type="evidence" value="ECO:0007669"/>
    <property type="project" value="UniProtKB-KW"/>
</dbReference>
<dbReference type="PRINTS" id="PR00701">
    <property type="entry name" value="60KDINNERMP"/>
</dbReference>
<dbReference type="Pfam" id="PF02096">
    <property type="entry name" value="60KD_IMP"/>
    <property type="match status" value="1"/>
</dbReference>
<keyword evidence="8" id="KW-0143">Chaperone</keyword>
<evidence type="ECO:0000256" key="5">
    <source>
        <dbReference type="ARBA" id="ARBA00022927"/>
    </source>
</evidence>
<dbReference type="CDD" id="cd20070">
    <property type="entry name" value="5TM_YidC_Alb3"/>
    <property type="match status" value="1"/>
</dbReference>
<dbReference type="InterPro" id="IPR047196">
    <property type="entry name" value="YidC_ALB_C"/>
</dbReference>
<proteinExistence type="inferred from homology"/>
<accession>A0A120I8Y2</accession>
<gene>
    <name evidence="13" type="ORF">CYJ27_00160</name>
</gene>
<dbReference type="Proteomes" id="UP000234775">
    <property type="component" value="Unassembled WGS sequence"/>
</dbReference>
<dbReference type="PANTHER" id="PTHR12428:SF65">
    <property type="entry name" value="CYTOCHROME C OXIDASE ASSEMBLY PROTEIN COX18, MITOCHONDRIAL"/>
    <property type="match status" value="1"/>
</dbReference>
<keyword evidence="14" id="KW-1185">Reference proteome</keyword>
<reference evidence="13 14" key="1">
    <citation type="submission" date="2017-12" db="EMBL/GenBank/DDBJ databases">
        <title>Phylogenetic diversity of female urinary microbiome.</title>
        <authorList>
            <person name="Thomas-White K."/>
            <person name="Wolfe A.J."/>
        </authorList>
    </citation>
    <scope>NUCLEOTIDE SEQUENCE [LARGE SCALE GENOMIC DNA]</scope>
    <source>
        <strain evidence="13 14">UMB0844</strain>
    </source>
</reference>
<dbReference type="GO" id="GO:0005886">
    <property type="term" value="C:plasma membrane"/>
    <property type="evidence" value="ECO:0007669"/>
    <property type="project" value="UniProtKB-SubCell"/>
</dbReference>
<keyword evidence="6 11" id="KW-1133">Transmembrane helix</keyword>
<dbReference type="PANTHER" id="PTHR12428">
    <property type="entry name" value="OXA1"/>
    <property type="match status" value="1"/>
</dbReference>